<dbReference type="EMBL" id="CAMPGE010023537">
    <property type="protein sequence ID" value="CAI2381466.1"/>
    <property type="molecule type" value="Genomic_DNA"/>
</dbReference>
<comment type="caution">
    <text evidence="2">The sequence shown here is derived from an EMBL/GenBank/DDBJ whole genome shotgun (WGS) entry which is preliminary data.</text>
</comment>
<feature type="transmembrane region" description="Helical" evidence="1">
    <location>
        <begin position="130"/>
        <end position="148"/>
    </location>
</feature>
<feature type="transmembrane region" description="Helical" evidence="1">
    <location>
        <begin position="98"/>
        <end position="118"/>
    </location>
</feature>
<feature type="transmembrane region" description="Helical" evidence="1">
    <location>
        <begin position="63"/>
        <end position="86"/>
    </location>
</feature>
<sequence length="189" mass="21890">MNFLIRFEKFLCCFTLRTGVVFTVYLGVALLIYHIANGCLILAKGVDIWSLGTDRDRDGIDGLPGSLTFLAAVVGLIRLTYGLMAYCKKFERLALEKYFLLSFTCNIYDSIEFVLRLIVDNFIWRRALGLPVFIILLWYSTQMVYSLLTEKDEEFRFGSHRKRVQGLKNQDSSSYGSIDPHRDYHRIED</sequence>
<keyword evidence="3" id="KW-1185">Reference proteome</keyword>
<keyword evidence="1" id="KW-1133">Transmembrane helix</keyword>
<evidence type="ECO:0000313" key="2">
    <source>
        <dbReference type="EMBL" id="CAI2381466.1"/>
    </source>
</evidence>
<gene>
    <name evidence="2" type="ORF">ECRASSUSDP1_LOCUS22922</name>
</gene>
<keyword evidence="1" id="KW-0472">Membrane</keyword>
<accession>A0AAD1XZC9</accession>
<keyword evidence="1" id="KW-0812">Transmembrane</keyword>
<dbReference type="Proteomes" id="UP001295684">
    <property type="component" value="Unassembled WGS sequence"/>
</dbReference>
<evidence type="ECO:0000256" key="1">
    <source>
        <dbReference type="SAM" id="Phobius"/>
    </source>
</evidence>
<name>A0AAD1XZC9_EUPCR</name>
<dbReference type="AlphaFoldDB" id="A0AAD1XZC9"/>
<protein>
    <submittedName>
        <fullName evidence="2">Uncharacterized protein</fullName>
    </submittedName>
</protein>
<feature type="transmembrane region" description="Helical" evidence="1">
    <location>
        <begin position="20"/>
        <end position="43"/>
    </location>
</feature>
<reference evidence="2" key="1">
    <citation type="submission" date="2023-07" db="EMBL/GenBank/DDBJ databases">
        <authorList>
            <consortium name="AG Swart"/>
            <person name="Singh M."/>
            <person name="Singh A."/>
            <person name="Seah K."/>
            <person name="Emmerich C."/>
        </authorList>
    </citation>
    <scope>NUCLEOTIDE SEQUENCE</scope>
    <source>
        <strain evidence="2">DP1</strain>
    </source>
</reference>
<organism evidence="2 3">
    <name type="scientific">Euplotes crassus</name>
    <dbReference type="NCBI Taxonomy" id="5936"/>
    <lineage>
        <taxon>Eukaryota</taxon>
        <taxon>Sar</taxon>
        <taxon>Alveolata</taxon>
        <taxon>Ciliophora</taxon>
        <taxon>Intramacronucleata</taxon>
        <taxon>Spirotrichea</taxon>
        <taxon>Hypotrichia</taxon>
        <taxon>Euplotida</taxon>
        <taxon>Euplotidae</taxon>
        <taxon>Moneuplotes</taxon>
    </lineage>
</organism>
<evidence type="ECO:0000313" key="3">
    <source>
        <dbReference type="Proteomes" id="UP001295684"/>
    </source>
</evidence>
<proteinExistence type="predicted"/>